<evidence type="ECO:0000313" key="3">
    <source>
        <dbReference type="Proteomes" id="UP000030693"/>
    </source>
</evidence>
<feature type="compositionally biased region" description="Low complexity" evidence="1">
    <location>
        <begin position="209"/>
        <end position="278"/>
    </location>
</feature>
<gene>
    <name evidence="2" type="ORF">H696_03000</name>
</gene>
<feature type="compositionally biased region" description="Low complexity" evidence="1">
    <location>
        <begin position="137"/>
        <end position="163"/>
    </location>
</feature>
<feature type="compositionally biased region" description="Pro residues" evidence="1">
    <location>
        <begin position="838"/>
        <end position="848"/>
    </location>
</feature>
<feature type="compositionally biased region" description="Gly residues" evidence="1">
    <location>
        <begin position="730"/>
        <end position="743"/>
    </location>
</feature>
<keyword evidence="3" id="KW-1185">Reference proteome</keyword>
<feature type="compositionally biased region" description="Low complexity" evidence="1">
    <location>
        <begin position="51"/>
        <end position="117"/>
    </location>
</feature>
<feature type="compositionally biased region" description="Polar residues" evidence="1">
    <location>
        <begin position="164"/>
        <end position="178"/>
    </location>
</feature>
<feature type="compositionally biased region" description="Low complexity" evidence="1">
    <location>
        <begin position="298"/>
        <end position="314"/>
    </location>
</feature>
<feature type="region of interest" description="Disordered" evidence="1">
    <location>
        <begin position="362"/>
        <end position="387"/>
    </location>
</feature>
<dbReference type="OMA" id="DSARRTW"/>
<protein>
    <submittedName>
        <fullName evidence="2">Uncharacterized protein</fullName>
    </submittedName>
</protein>
<evidence type="ECO:0000313" key="2">
    <source>
        <dbReference type="EMBL" id="KCV70645.1"/>
    </source>
</evidence>
<organism evidence="2">
    <name type="scientific">Fonticula alba</name>
    <name type="common">Slime mold</name>
    <dbReference type="NCBI Taxonomy" id="691883"/>
    <lineage>
        <taxon>Eukaryota</taxon>
        <taxon>Rotosphaerida</taxon>
        <taxon>Fonticulaceae</taxon>
        <taxon>Fonticula</taxon>
    </lineage>
</organism>
<feature type="region of interest" description="Disordered" evidence="1">
    <location>
        <begin position="818"/>
        <end position="856"/>
    </location>
</feature>
<feature type="compositionally biased region" description="Low complexity" evidence="1">
    <location>
        <begin position="11"/>
        <end position="42"/>
    </location>
</feature>
<feature type="region of interest" description="Disordered" evidence="1">
    <location>
        <begin position="1"/>
        <end position="320"/>
    </location>
</feature>
<reference evidence="2" key="1">
    <citation type="submission" date="2013-04" db="EMBL/GenBank/DDBJ databases">
        <title>The Genome Sequence of Fonticula alba ATCC 38817.</title>
        <authorList>
            <consortium name="The Broad Institute Genomics Platform"/>
            <person name="Russ C."/>
            <person name="Cuomo C."/>
            <person name="Burger G."/>
            <person name="Gray M.W."/>
            <person name="Holland P.W.H."/>
            <person name="King N."/>
            <person name="Lang F.B.F."/>
            <person name="Roger A.J."/>
            <person name="Ruiz-Trillo I."/>
            <person name="Brown M."/>
            <person name="Walker B."/>
            <person name="Young S."/>
            <person name="Zeng Q."/>
            <person name="Gargeya S."/>
            <person name="Fitzgerald M."/>
            <person name="Haas B."/>
            <person name="Abouelleil A."/>
            <person name="Allen A.W."/>
            <person name="Alvarado L."/>
            <person name="Arachchi H.M."/>
            <person name="Berlin A.M."/>
            <person name="Chapman S.B."/>
            <person name="Gainer-Dewar J."/>
            <person name="Goldberg J."/>
            <person name="Griggs A."/>
            <person name="Gujja S."/>
            <person name="Hansen M."/>
            <person name="Howarth C."/>
            <person name="Imamovic A."/>
            <person name="Ireland A."/>
            <person name="Larimer J."/>
            <person name="McCowan C."/>
            <person name="Murphy C."/>
            <person name="Pearson M."/>
            <person name="Poon T.W."/>
            <person name="Priest M."/>
            <person name="Roberts A."/>
            <person name="Saif S."/>
            <person name="Shea T."/>
            <person name="Sisk P."/>
            <person name="Sykes S."/>
            <person name="Wortman J."/>
            <person name="Nusbaum C."/>
            <person name="Birren B."/>
        </authorList>
    </citation>
    <scope>NUCLEOTIDE SEQUENCE [LARGE SCALE GENOMIC DNA]</scope>
    <source>
        <strain evidence="2">ATCC 38817</strain>
    </source>
</reference>
<evidence type="ECO:0000256" key="1">
    <source>
        <dbReference type="SAM" id="MobiDB-lite"/>
    </source>
</evidence>
<dbReference type="GeneID" id="20527725"/>
<dbReference type="STRING" id="691883.A0A058Z8Q7"/>
<name>A0A058Z8Q7_FONAL</name>
<dbReference type="EMBL" id="KB932204">
    <property type="protein sequence ID" value="KCV70645.1"/>
    <property type="molecule type" value="Genomic_DNA"/>
</dbReference>
<dbReference type="AlphaFoldDB" id="A0A058Z8Q7"/>
<dbReference type="Proteomes" id="UP000030693">
    <property type="component" value="Unassembled WGS sequence"/>
</dbReference>
<dbReference type="RefSeq" id="XP_009495161.1">
    <property type="nucleotide sequence ID" value="XM_009496886.1"/>
</dbReference>
<feature type="region of interest" description="Disordered" evidence="1">
    <location>
        <begin position="725"/>
        <end position="773"/>
    </location>
</feature>
<feature type="compositionally biased region" description="Low complexity" evidence="1">
    <location>
        <begin position="182"/>
        <end position="202"/>
    </location>
</feature>
<sequence length="880" mass="88686">MAPPQAKRVRATPAAGASPATAPRSIGSGRPAEPAPSEGAAATGVGSKVSATKPAAAARAGKATATGGAAKATKASRPKAASAASKATPPPAGASTTDASAAGTAAKPAASKASRSTGGTAASRKRATPADGSSVGPAAKNAKAATGAATKPRAPAKPKATAPSSESQDFSSDPTSEPSPAPTGKAAAKPRPAAGAKNAKAPAPRPRPAAKAATARAQTAGRRSKSQSPSPAPSLVAPSPALSSTGSSSASASASTSGAVSSSSSATSSAVPSSPTASDEPAPTAVTKTEAPARVTSPAVAAGPPGARPANAPPIISLPQPQTSFSLEQIDGFLGQVDNLYHEAHSLRSSMVSLVTKLMEPPRLKPRPATGLNDGELFTPNDPPQEDRDTWLDEIEVHAKRLDPSRVNVLLRDSLKIEASGILKAPAITAPVELAGIQPHLFVDALAELNEQKVTQGVAQVAAASLARQTRRHFSPRDRTAPGLNVALPMVLSPADTARRFDRLLDACVTAIQKAGRPGLSARRITPAHIRHIRLRVELTLDRGVGGLSMVVSLRPDSARRTWQAVLHANGMVTGPSARGGQIPDADLALGIVHATVLSPEEGSTYGSTFPTTGQPGLQGALGPCYGGWGRYPHLSVGAVSDLVSHQRTLERISTYARLLLNRTLRMPFWQGLAALLSWFASHADLLNADCVRCRRHLSVDTATGGPLGPIMRLGMSNPLGRLLDDFTADGGGESSSAGGGPVGTEHDILWSGGALPGPGSAESPDSGAESASTITAAAGSAFNVPSANLDVGSDSWLADLGIPGSVALGLEAGAGELGDAGEGLPPGPLGSGLPAIRPQPSPSPSPSLPSMDPMGTDLAAFIRSLDWHAYHPECHAADS</sequence>
<proteinExistence type="predicted"/>
<accession>A0A058Z8Q7</accession>